<proteinExistence type="predicted"/>
<dbReference type="AlphaFoldDB" id="A0AAD5GEW2"/>
<sequence>MGLTYKNSITTPPTWDMLALTTLNLFYVIMYADNTDGSAGLFSNCANLKNLTLNFCSMGSGRFNICHPRLSNLTLIDSQQYGDVDVVAPQLKNITITNWRGIHLVSTPNLASLQCEGRSFPLQVSAELLHLEMVDICVLHPGDSRKDAHEIVCLLQKLHCVKFLTLNPEIIKVLCLYVELISHQSSPFANLKSLKIHPKIYPDYVTLTEQTQAEVTMSTEVKNYFLDGSPDASFKMVSHEDIRAMQKTKLAQSLITELQALLEQDKASIETKMVKMHEEKTDIDGCWKYLSVQIEKGKEKTSDIISKLKEIKDIITELPASNQATIQPSFSTLCMEADIVMNKITDCTKRQCDENLRRVNVCFHELATTLQTPS</sequence>
<dbReference type="PANTHER" id="PTHR34223:SF101">
    <property type="entry name" value="F-BOX DOMAIN-CONTAINING PROTEIN"/>
    <property type="match status" value="1"/>
</dbReference>
<name>A0AAD5GEW2_AMBAR</name>
<organism evidence="1 2">
    <name type="scientific">Ambrosia artemisiifolia</name>
    <name type="common">Common ragweed</name>
    <dbReference type="NCBI Taxonomy" id="4212"/>
    <lineage>
        <taxon>Eukaryota</taxon>
        <taxon>Viridiplantae</taxon>
        <taxon>Streptophyta</taxon>
        <taxon>Embryophyta</taxon>
        <taxon>Tracheophyta</taxon>
        <taxon>Spermatophyta</taxon>
        <taxon>Magnoliopsida</taxon>
        <taxon>eudicotyledons</taxon>
        <taxon>Gunneridae</taxon>
        <taxon>Pentapetalae</taxon>
        <taxon>asterids</taxon>
        <taxon>campanulids</taxon>
        <taxon>Asterales</taxon>
        <taxon>Asteraceae</taxon>
        <taxon>Asteroideae</taxon>
        <taxon>Heliantheae alliance</taxon>
        <taxon>Heliantheae</taxon>
        <taxon>Ambrosia</taxon>
    </lineage>
</organism>
<dbReference type="PANTHER" id="PTHR34223">
    <property type="entry name" value="OS11G0201299 PROTEIN"/>
    <property type="match status" value="1"/>
</dbReference>
<keyword evidence="2" id="KW-1185">Reference proteome</keyword>
<evidence type="ECO:0000313" key="2">
    <source>
        <dbReference type="Proteomes" id="UP001206925"/>
    </source>
</evidence>
<gene>
    <name evidence="1" type="ORF">M8C21_024276</name>
</gene>
<protein>
    <submittedName>
        <fullName evidence="1">Uncharacterized protein</fullName>
    </submittedName>
</protein>
<reference evidence="1" key="1">
    <citation type="submission" date="2022-06" db="EMBL/GenBank/DDBJ databases">
        <title>Uncovering the hologenomic basis of an extraordinary plant invasion.</title>
        <authorList>
            <person name="Bieker V.C."/>
            <person name="Martin M.D."/>
            <person name="Gilbert T."/>
            <person name="Hodgins K."/>
            <person name="Battlay P."/>
            <person name="Petersen B."/>
            <person name="Wilson J."/>
        </authorList>
    </citation>
    <scope>NUCLEOTIDE SEQUENCE</scope>
    <source>
        <strain evidence="1">AA19_3_7</strain>
        <tissue evidence="1">Leaf</tissue>
    </source>
</reference>
<comment type="caution">
    <text evidence="1">The sequence shown here is derived from an EMBL/GenBank/DDBJ whole genome shotgun (WGS) entry which is preliminary data.</text>
</comment>
<accession>A0AAD5GEW2</accession>
<dbReference type="EMBL" id="JAMZMK010008565">
    <property type="protein sequence ID" value="KAI7739812.1"/>
    <property type="molecule type" value="Genomic_DNA"/>
</dbReference>
<evidence type="ECO:0000313" key="1">
    <source>
        <dbReference type="EMBL" id="KAI7739812.1"/>
    </source>
</evidence>
<dbReference type="InterPro" id="IPR053197">
    <property type="entry name" value="F-box_SCFL_complex_component"/>
</dbReference>
<dbReference type="Proteomes" id="UP001206925">
    <property type="component" value="Unassembled WGS sequence"/>
</dbReference>